<keyword evidence="1" id="KW-1133">Transmembrane helix</keyword>
<keyword evidence="3" id="KW-1185">Reference proteome</keyword>
<dbReference type="Proteomes" id="UP000603227">
    <property type="component" value="Unassembled WGS sequence"/>
</dbReference>
<protein>
    <recommendedName>
        <fullName evidence="4">DUF3592 domain-containing protein</fullName>
    </recommendedName>
</protein>
<evidence type="ECO:0008006" key="4">
    <source>
        <dbReference type="Google" id="ProtNLM"/>
    </source>
</evidence>
<feature type="transmembrane region" description="Helical" evidence="1">
    <location>
        <begin position="152"/>
        <end position="173"/>
    </location>
</feature>
<dbReference type="EMBL" id="BNAT01000002">
    <property type="protein sequence ID" value="GHH82350.1"/>
    <property type="molecule type" value="Genomic_DNA"/>
</dbReference>
<evidence type="ECO:0000313" key="3">
    <source>
        <dbReference type="Proteomes" id="UP000603227"/>
    </source>
</evidence>
<dbReference type="AlphaFoldDB" id="A0A919GE88"/>
<sequence>MAYCAPVTEIDTSPLVLYGRRRSVARLKAGVLLLDQGRIRRRIPVSAIERVDVGGPRACELTVVLTAGTPPAVTYVLRARSAPMVREFAAAVSRALPVRDAEEPRHDGAGLVSEEVVKRWSPSPAHWVATGLLIVYLLVPLILWVAGRTTPFVLWLLGPWVALLGLGSVMGGWEAKEKAAALRTRGITVEGRLEYSYEERSGEDTVKKYVYSFADTSGEVHQRHGTQGGGAERVEIVYDPADPKENNKVGRGTAVRLAGAWLLVLLVGVPAVVAGAAFMVVGVVALCPWAGAE</sequence>
<keyword evidence="1" id="KW-0472">Membrane</keyword>
<name>A0A919GE88_9ACTN</name>
<evidence type="ECO:0000256" key="1">
    <source>
        <dbReference type="SAM" id="Phobius"/>
    </source>
</evidence>
<organism evidence="2 3">
    <name type="scientific">Streptomyces capitiformicae</name>
    <dbReference type="NCBI Taxonomy" id="2014920"/>
    <lineage>
        <taxon>Bacteria</taxon>
        <taxon>Bacillati</taxon>
        <taxon>Actinomycetota</taxon>
        <taxon>Actinomycetes</taxon>
        <taxon>Kitasatosporales</taxon>
        <taxon>Streptomycetaceae</taxon>
        <taxon>Streptomyces</taxon>
    </lineage>
</organism>
<comment type="caution">
    <text evidence="2">The sequence shown here is derived from an EMBL/GenBank/DDBJ whole genome shotgun (WGS) entry which is preliminary data.</text>
</comment>
<accession>A0A919GE88</accession>
<feature type="transmembrane region" description="Helical" evidence="1">
    <location>
        <begin position="258"/>
        <end position="291"/>
    </location>
</feature>
<gene>
    <name evidence="2" type="ORF">GCM10017771_06300</name>
</gene>
<keyword evidence="1" id="KW-0812">Transmembrane</keyword>
<reference evidence="2" key="2">
    <citation type="submission" date="2020-09" db="EMBL/GenBank/DDBJ databases">
        <authorList>
            <person name="Sun Q."/>
            <person name="Zhou Y."/>
        </authorList>
    </citation>
    <scope>NUCLEOTIDE SEQUENCE</scope>
    <source>
        <strain evidence="2">CGMCC 4.7403</strain>
    </source>
</reference>
<reference evidence="2" key="1">
    <citation type="journal article" date="2014" name="Int. J. Syst. Evol. Microbiol.">
        <title>Complete genome sequence of Corynebacterium casei LMG S-19264T (=DSM 44701T), isolated from a smear-ripened cheese.</title>
        <authorList>
            <consortium name="US DOE Joint Genome Institute (JGI-PGF)"/>
            <person name="Walter F."/>
            <person name="Albersmeier A."/>
            <person name="Kalinowski J."/>
            <person name="Ruckert C."/>
        </authorList>
    </citation>
    <scope>NUCLEOTIDE SEQUENCE</scope>
    <source>
        <strain evidence="2">CGMCC 4.7403</strain>
    </source>
</reference>
<feature type="transmembrane region" description="Helical" evidence="1">
    <location>
        <begin position="127"/>
        <end position="146"/>
    </location>
</feature>
<evidence type="ECO:0000313" key="2">
    <source>
        <dbReference type="EMBL" id="GHH82350.1"/>
    </source>
</evidence>
<proteinExistence type="predicted"/>